<dbReference type="PANTHER" id="PTHR11365:SF23">
    <property type="entry name" value="HYPOTHETICAL 5-OXOPROLINASE (EUROFUNG)-RELATED"/>
    <property type="match status" value="1"/>
</dbReference>
<proteinExistence type="predicted"/>
<dbReference type="PANTHER" id="PTHR11365">
    <property type="entry name" value="5-OXOPROLINASE RELATED"/>
    <property type="match status" value="1"/>
</dbReference>
<evidence type="ECO:0000259" key="2">
    <source>
        <dbReference type="Pfam" id="PF05378"/>
    </source>
</evidence>
<dbReference type="RefSeq" id="WP_264981944.1">
    <property type="nucleotide sequence ID" value="NZ_AP026708.1"/>
</dbReference>
<keyword evidence="5" id="KW-1185">Reference proteome</keyword>
<dbReference type="InterPro" id="IPR045079">
    <property type="entry name" value="Oxoprolinase-like"/>
</dbReference>
<dbReference type="Pfam" id="PF05378">
    <property type="entry name" value="Hydant_A_N"/>
    <property type="match status" value="1"/>
</dbReference>
<dbReference type="InterPro" id="IPR008040">
    <property type="entry name" value="Hydant_A_N"/>
</dbReference>
<dbReference type="Proteomes" id="UP001061361">
    <property type="component" value="Chromosome"/>
</dbReference>
<evidence type="ECO:0000313" key="4">
    <source>
        <dbReference type="EMBL" id="BDQ35052.1"/>
    </source>
</evidence>
<evidence type="ECO:0000259" key="3">
    <source>
        <dbReference type="Pfam" id="PF19278"/>
    </source>
</evidence>
<evidence type="ECO:0000313" key="5">
    <source>
        <dbReference type="Proteomes" id="UP001061361"/>
    </source>
</evidence>
<organism evidence="4 5">
    <name type="scientific">Pseudodesulfovibrio portus</name>
    <dbReference type="NCBI Taxonomy" id="231439"/>
    <lineage>
        <taxon>Bacteria</taxon>
        <taxon>Pseudomonadati</taxon>
        <taxon>Thermodesulfobacteriota</taxon>
        <taxon>Desulfovibrionia</taxon>
        <taxon>Desulfovibrionales</taxon>
        <taxon>Desulfovibrionaceae</taxon>
    </lineage>
</organism>
<evidence type="ECO:0000259" key="1">
    <source>
        <dbReference type="Pfam" id="PF01968"/>
    </source>
</evidence>
<dbReference type="Pfam" id="PF19278">
    <property type="entry name" value="Hydant_A_C"/>
    <property type="match status" value="1"/>
</dbReference>
<name>A0ABM8AU71_9BACT</name>
<feature type="domain" description="Hydantoinase/oxoprolinase N-terminal" evidence="2">
    <location>
        <begin position="4"/>
        <end position="174"/>
    </location>
</feature>
<sequence length="657" mass="70190">MLTIGVDTGGTFTDFIYVSNERIGTYKTLSTPHNPAEAVLHGLARIAGDAEDMSVVHGSTVATNAILERKGVPTALVTNANFTDVIEIGRQNRSRLYDLAYRRQPHIVPRERRFGAPGRIASTGEEIEPFDEDAARQVVRAVRNSGAQSAAVCFLFSFLAPDHEKRMGEMLAELGLPVSLSHEILSEFREFERTSTTVVNAYVSPIMTRYLTDLTRGMAGNRLRVMQSNGGSISTATAMRESVRTILSGPAGGAVGALEIGHAAGFDRLITFDMGGTSTDVSLMDGDLPMTFESSIAGYPVKVPMIDIHTVGAGGGSIASPDPGGSLSVGPESAGAAPGPICYGRGGVEVTVTDANLFLGRIVPERFLGGGMALNADGAREGVERLARRFGMGPGELAEGILAVAAANMERAIRVISVEKGFDPREFTLFSFGGAGGMHCVELARLLGMPRVLIPVNPGILSAQGMLLADVVKDYSQTVMRGADTGADDLAPLFDELEKQAGAELAAEGVPPERIGHERFLDMRYSGQSFEITVPFAPDMREAFETLHERRYGHRNAAKPVEVVNVRLRSRGRQDRLPLPRLQAGEAALSDQAVVGSQQTVFNGQPFETAIIDRTELRPGNRFTGPAIVTEYSSTIVIPPDTPVTVDPLSNLILQTG</sequence>
<protein>
    <submittedName>
        <fullName evidence="4">N-methylhydantoinase A</fullName>
    </submittedName>
</protein>
<gene>
    <name evidence="4" type="primary">hyuA</name>
    <name evidence="4" type="ORF">JCM14722_25940</name>
</gene>
<accession>A0ABM8AU71</accession>
<feature type="domain" description="Hydantoinase A/oxoprolinase" evidence="1">
    <location>
        <begin position="193"/>
        <end position="474"/>
    </location>
</feature>
<dbReference type="Pfam" id="PF01968">
    <property type="entry name" value="Hydantoinase_A"/>
    <property type="match status" value="1"/>
</dbReference>
<dbReference type="EMBL" id="AP026708">
    <property type="protein sequence ID" value="BDQ35052.1"/>
    <property type="molecule type" value="Genomic_DNA"/>
</dbReference>
<reference evidence="4" key="1">
    <citation type="submission" date="2022-08" db="EMBL/GenBank/DDBJ databases">
        <title>Genome Sequence of the sulphate-reducing bacterium, Pseudodesulfovibrio portus JCM14722.</title>
        <authorList>
            <person name="Kondo R."/>
            <person name="Kataoka T."/>
        </authorList>
    </citation>
    <scope>NUCLEOTIDE SEQUENCE</scope>
    <source>
        <strain evidence="4">JCM 14722</strain>
    </source>
</reference>
<feature type="domain" description="Acetophenone carboxylase-like C-terminal" evidence="3">
    <location>
        <begin position="488"/>
        <end position="648"/>
    </location>
</feature>
<dbReference type="InterPro" id="IPR049517">
    <property type="entry name" value="ACX-like_C"/>
</dbReference>
<dbReference type="InterPro" id="IPR002821">
    <property type="entry name" value="Hydantoinase_A"/>
</dbReference>